<dbReference type="AlphaFoldDB" id="A0A512JS99"/>
<evidence type="ECO:0000256" key="3">
    <source>
        <dbReference type="SAM" id="SignalP"/>
    </source>
</evidence>
<evidence type="ECO:0000313" key="4">
    <source>
        <dbReference type="EMBL" id="GEP12763.1"/>
    </source>
</evidence>
<organism evidence="4 5">
    <name type="scientific">Methylobacterium gnaphalii</name>
    <dbReference type="NCBI Taxonomy" id="1010610"/>
    <lineage>
        <taxon>Bacteria</taxon>
        <taxon>Pseudomonadati</taxon>
        <taxon>Pseudomonadota</taxon>
        <taxon>Alphaproteobacteria</taxon>
        <taxon>Hyphomicrobiales</taxon>
        <taxon>Methylobacteriaceae</taxon>
        <taxon>Methylobacterium</taxon>
    </lineage>
</organism>
<keyword evidence="2" id="KW-0964">Secreted</keyword>
<dbReference type="InterPro" id="IPR017996">
    <property type="entry name" value="MRJP/yellow-related"/>
</dbReference>
<reference evidence="4 5" key="1">
    <citation type="submission" date="2019-07" db="EMBL/GenBank/DDBJ databases">
        <title>Whole genome shotgun sequence of Methylobacterium gnaphalii NBRC 107716.</title>
        <authorList>
            <person name="Hosoyama A."/>
            <person name="Uohara A."/>
            <person name="Ohji S."/>
            <person name="Ichikawa N."/>
        </authorList>
    </citation>
    <scope>NUCLEOTIDE SEQUENCE [LARGE SCALE GENOMIC DNA]</scope>
    <source>
        <strain evidence="4 5">NBRC 107716</strain>
    </source>
</reference>
<dbReference type="PANTHER" id="PTHR10009:SF18">
    <property type="entry name" value="PROTEIN YELLOW-LIKE PROTEIN"/>
    <property type="match status" value="1"/>
</dbReference>
<dbReference type="Pfam" id="PF03022">
    <property type="entry name" value="MRJP"/>
    <property type="match status" value="1"/>
</dbReference>
<dbReference type="EMBL" id="BJZV01000067">
    <property type="protein sequence ID" value="GEP12763.1"/>
    <property type="molecule type" value="Genomic_DNA"/>
</dbReference>
<dbReference type="PANTHER" id="PTHR10009">
    <property type="entry name" value="PROTEIN YELLOW-RELATED"/>
    <property type="match status" value="1"/>
</dbReference>
<feature type="signal peptide" evidence="3">
    <location>
        <begin position="1"/>
        <end position="28"/>
    </location>
</feature>
<protein>
    <submittedName>
        <fullName evidence="4">Gluconolaconase</fullName>
    </submittedName>
</protein>
<keyword evidence="3" id="KW-0732">Signal</keyword>
<feature type="chain" id="PRO_5021911533" evidence="3">
    <location>
        <begin position="29"/>
        <end position="395"/>
    </location>
</feature>
<dbReference type="SUPFAM" id="SSF101898">
    <property type="entry name" value="NHL repeat"/>
    <property type="match status" value="1"/>
</dbReference>
<comment type="caution">
    <text evidence="4">The sequence shown here is derived from an EMBL/GenBank/DDBJ whole genome shotgun (WGS) entry which is preliminary data.</text>
</comment>
<dbReference type="Proteomes" id="UP000321750">
    <property type="component" value="Unassembled WGS sequence"/>
</dbReference>
<proteinExistence type="predicted"/>
<accession>A0A512JS99</accession>
<evidence type="ECO:0000256" key="1">
    <source>
        <dbReference type="ARBA" id="ARBA00004613"/>
    </source>
</evidence>
<dbReference type="Gene3D" id="2.120.10.30">
    <property type="entry name" value="TolB, C-terminal domain"/>
    <property type="match status" value="1"/>
</dbReference>
<sequence length="395" mass="41669">MTKADQARLGLAVFLVGSVVLAAAPASAEVSLSKIASFEHQVTGVAVAKDGRIFVNFPRWSEDAPVSVAELRDGKPIAYPDGEWNGWRNAKKDEVDPTNHFVCVQSVVIDAQDRLWVVDAAAPAMGAVVKGGPKLVGIDLKTNKVLKTIPFDSSTVMQASYLNDVRISPDGKTAFLTDSGAEGALVVVDLDRGSAQRVLSGHPSTMPNKSVTVTYDGKPLRRPDGRGVEFSADGIALSGDGKTLYWQAIKGKTLYSLPTDALTGWATASFVPEMLSDGTLGSKLVTVGENGPADGLLISKKDGRMYVTSPQDNAVKVRDLSGANAGLTTLIQDPQLRWPDTFSEGPDGTIYVTTSHIQDSADYKPGAPTALPTELWAIKPGEGDATSSRGSGSAR</sequence>
<evidence type="ECO:0000256" key="2">
    <source>
        <dbReference type="ARBA" id="ARBA00022525"/>
    </source>
</evidence>
<dbReference type="GO" id="GO:0005576">
    <property type="term" value="C:extracellular region"/>
    <property type="evidence" value="ECO:0007669"/>
    <property type="project" value="UniProtKB-SubCell"/>
</dbReference>
<evidence type="ECO:0000313" key="5">
    <source>
        <dbReference type="Proteomes" id="UP000321750"/>
    </source>
</evidence>
<gene>
    <name evidence="4" type="ORF">MGN01_46080</name>
</gene>
<keyword evidence="5" id="KW-1185">Reference proteome</keyword>
<comment type="subcellular location">
    <subcellularLocation>
        <location evidence="1">Secreted</location>
    </subcellularLocation>
</comment>
<dbReference type="OrthoDB" id="9797664at2"/>
<dbReference type="RefSeq" id="WP_147049091.1">
    <property type="nucleotide sequence ID" value="NZ_BJZV01000067.1"/>
</dbReference>
<dbReference type="InterPro" id="IPR011042">
    <property type="entry name" value="6-blade_b-propeller_TolB-like"/>
</dbReference>
<name>A0A512JS99_9HYPH</name>